<dbReference type="PROSITE" id="PS50887">
    <property type="entry name" value="GGDEF"/>
    <property type="match status" value="1"/>
</dbReference>
<dbReference type="NCBIfam" id="TIGR00254">
    <property type="entry name" value="GGDEF"/>
    <property type="match status" value="1"/>
</dbReference>
<sequence>MTSGNILILNKNPEERALLDELCGKIGTAHSSSNLERAISFLESIDFNVLVVDYSLASYASLKGLLEKPVSIIITGSEEEKIKKIINEWSLNRYVDHHIILLKEHDEKAFFRVLKKAVEHSLLKMEVENLIHYIEQTKVEINDAYSEIKEIKNFVNESIIRELEKRLELEAKHIWFKKEKQKIEEILKNIYVANDVTSLLDTVYEIKDIIQASSISIYILDEDETLGKFLKPLVWDDAFLLHPEISKHTVLIESQDFAAFVARYRQEINITDLSNDIRMSKRYLEQFKPPLKNILCVPIMHDQEVIGVLEVYDKIHRKNSSEKGFTKRDEQIMRTLSEHISLAITKLNLIQYDALTGLLRPDPFYDNVIQKLESQRKRREEKESYAMVMGDVDWFKNYNDRNGHEAGNRLLRELAKALKSSTRDQDFLCRYGGEEFLFFLTGLKDIEEACLFTERIRKNIEEHYFKFQEYQPRKNLTMSFGITYFTKERIDSLELITKSDLKKMANEADIALAEAKGKESAALGARRKKDSSRVKNRVCIYYGKATDELEKEGVIRPFEKKLLQERRQAERFYTSTVLLYKENNDSNVAQTINISLVGVKISSESELPRDHTLDLMIVLKDKA</sequence>
<dbReference type="InterPro" id="IPR003018">
    <property type="entry name" value="GAF"/>
</dbReference>
<dbReference type="CDD" id="cd01949">
    <property type="entry name" value="GGDEF"/>
    <property type="match status" value="1"/>
</dbReference>
<accession>A0A0F9IMI1</accession>
<dbReference type="Gene3D" id="3.30.70.270">
    <property type="match status" value="1"/>
</dbReference>
<dbReference type="SMART" id="SM00267">
    <property type="entry name" value="GGDEF"/>
    <property type="match status" value="1"/>
</dbReference>
<dbReference type="GO" id="GO:0052621">
    <property type="term" value="F:diguanylate cyclase activity"/>
    <property type="evidence" value="ECO:0007669"/>
    <property type="project" value="TreeGrafter"/>
</dbReference>
<proteinExistence type="predicted"/>
<dbReference type="PANTHER" id="PTHR45138:SF9">
    <property type="entry name" value="DIGUANYLATE CYCLASE DGCM-RELATED"/>
    <property type="match status" value="1"/>
</dbReference>
<protein>
    <recommendedName>
        <fullName evidence="1">GGDEF domain-containing protein</fullName>
    </recommendedName>
</protein>
<feature type="non-terminal residue" evidence="2">
    <location>
        <position position="623"/>
    </location>
</feature>
<dbReference type="InterPro" id="IPR000160">
    <property type="entry name" value="GGDEF_dom"/>
</dbReference>
<dbReference type="PANTHER" id="PTHR45138">
    <property type="entry name" value="REGULATORY COMPONENTS OF SENSORY TRANSDUCTION SYSTEM"/>
    <property type="match status" value="1"/>
</dbReference>
<dbReference type="InterPro" id="IPR043128">
    <property type="entry name" value="Rev_trsase/Diguanyl_cyclase"/>
</dbReference>
<reference evidence="2" key="1">
    <citation type="journal article" date="2015" name="Nature">
        <title>Complex archaea that bridge the gap between prokaryotes and eukaryotes.</title>
        <authorList>
            <person name="Spang A."/>
            <person name="Saw J.H."/>
            <person name="Jorgensen S.L."/>
            <person name="Zaremba-Niedzwiedzka K."/>
            <person name="Martijn J."/>
            <person name="Lind A.E."/>
            <person name="van Eijk R."/>
            <person name="Schleper C."/>
            <person name="Guy L."/>
            <person name="Ettema T.J."/>
        </authorList>
    </citation>
    <scope>NUCLEOTIDE SEQUENCE</scope>
</reference>
<dbReference type="AlphaFoldDB" id="A0A0F9IMI1"/>
<gene>
    <name evidence="2" type="ORF">LCGC14_1560890</name>
</gene>
<dbReference type="SUPFAM" id="SSF55073">
    <property type="entry name" value="Nucleotide cyclase"/>
    <property type="match status" value="1"/>
</dbReference>
<evidence type="ECO:0000259" key="1">
    <source>
        <dbReference type="PROSITE" id="PS50887"/>
    </source>
</evidence>
<dbReference type="SUPFAM" id="SSF55781">
    <property type="entry name" value="GAF domain-like"/>
    <property type="match status" value="1"/>
</dbReference>
<dbReference type="SMART" id="SM00065">
    <property type="entry name" value="GAF"/>
    <property type="match status" value="1"/>
</dbReference>
<name>A0A0F9IMI1_9ZZZZ</name>
<dbReference type="EMBL" id="LAZR01012056">
    <property type="protein sequence ID" value="KKM45443.1"/>
    <property type="molecule type" value="Genomic_DNA"/>
</dbReference>
<evidence type="ECO:0000313" key="2">
    <source>
        <dbReference type="EMBL" id="KKM45443.1"/>
    </source>
</evidence>
<comment type="caution">
    <text evidence="2">The sequence shown here is derived from an EMBL/GenBank/DDBJ whole genome shotgun (WGS) entry which is preliminary data.</text>
</comment>
<dbReference type="Gene3D" id="3.30.450.40">
    <property type="match status" value="1"/>
</dbReference>
<organism evidence="2">
    <name type="scientific">marine sediment metagenome</name>
    <dbReference type="NCBI Taxonomy" id="412755"/>
    <lineage>
        <taxon>unclassified sequences</taxon>
        <taxon>metagenomes</taxon>
        <taxon>ecological metagenomes</taxon>
    </lineage>
</organism>
<dbReference type="InterPro" id="IPR050469">
    <property type="entry name" value="Diguanylate_Cyclase"/>
</dbReference>
<dbReference type="Pfam" id="PF01590">
    <property type="entry name" value="GAF"/>
    <property type="match status" value="1"/>
</dbReference>
<dbReference type="InterPro" id="IPR029787">
    <property type="entry name" value="Nucleotide_cyclase"/>
</dbReference>
<dbReference type="InterPro" id="IPR029016">
    <property type="entry name" value="GAF-like_dom_sf"/>
</dbReference>
<dbReference type="Pfam" id="PF00990">
    <property type="entry name" value="GGDEF"/>
    <property type="match status" value="1"/>
</dbReference>
<feature type="domain" description="GGDEF" evidence="1">
    <location>
        <begin position="383"/>
        <end position="526"/>
    </location>
</feature>